<name>A0A1E3JZR5_9TREE</name>
<keyword evidence="2" id="KW-1185">Reference proteome</keyword>
<evidence type="ECO:0000313" key="2">
    <source>
        <dbReference type="Proteomes" id="UP000094819"/>
    </source>
</evidence>
<evidence type="ECO:0000313" key="1">
    <source>
        <dbReference type="EMBL" id="ODO06285.1"/>
    </source>
</evidence>
<reference evidence="1 2" key="1">
    <citation type="submission" date="2016-06" db="EMBL/GenBank/DDBJ databases">
        <title>Evolution of pathogenesis and genome organization in the Tremellales.</title>
        <authorList>
            <person name="Cuomo C."/>
            <person name="Litvintseva A."/>
            <person name="Heitman J."/>
            <person name="Chen Y."/>
            <person name="Sun S."/>
            <person name="Springer D."/>
            <person name="Dromer F."/>
            <person name="Young S."/>
            <person name="Zeng Q."/>
            <person name="Chapman S."/>
            <person name="Gujja S."/>
            <person name="Saif S."/>
            <person name="Birren B."/>
        </authorList>
    </citation>
    <scope>NUCLEOTIDE SEQUENCE [LARGE SCALE GENOMIC DNA]</scope>
    <source>
        <strain evidence="1 2">CBS 7118</strain>
    </source>
</reference>
<dbReference type="RefSeq" id="XP_019034385.1">
    <property type="nucleotide sequence ID" value="XM_019173680.1"/>
</dbReference>
<dbReference type="OrthoDB" id="10495763at2759"/>
<accession>A0A1E3JZR5</accession>
<organism evidence="1 2">
    <name type="scientific">Cryptococcus wingfieldii CBS 7118</name>
    <dbReference type="NCBI Taxonomy" id="1295528"/>
    <lineage>
        <taxon>Eukaryota</taxon>
        <taxon>Fungi</taxon>
        <taxon>Dikarya</taxon>
        <taxon>Basidiomycota</taxon>
        <taxon>Agaricomycotina</taxon>
        <taxon>Tremellomycetes</taxon>
        <taxon>Tremellales</taxon>
        <taxon>Cryptococcaceae</taxon>
        <taxon>Cryptococcus</taxon>
    </lineage>
</organism>
<gene>
    <name evidence="1" type="ORF">L198_01517</name>
</gene>
<dbReference type="Proteomes" id="UP000094819">
    <property type="component" value="Unassembled WGS sequence"/>
</dbReference>
<dbReference type="EMBL" id="AWGH01000003">
    <property type="protein sequence ID" value="ODO06285.1"/>
    <property type="molecule type" value="Genomic_DNA"/>
</dbReference>
<comment type="caution">
    <text evidence="1">The sequence shown here is derived from an EMBL/GenBank/DDBJ whole genome shotgun (WGS) entry which is preliminary data.</text>
</comment>
<protein>
    <submittedName>
        <fullName evidence="1">Uncharacterized protein</fullName>
    </submittedName>
</protein>
<proteinExistence type="predicted"/>
<dbReference type="GeneID" id="30190730"/>
<sequence length="86" mass="10042">MIIRLGAHKWLMTLNLEESTPLDSSFLDQLLASLVLIEGDLDLISPGKRWRGARDREIRQVKAREARENLREAFDKFEKVSSRQEF</sequence>
<dbReference type="AlphaFoldDB" id="A0A1E3JZR5"/>